<feature type="transmembrane region" description="Helical" evidence="7">
    <location>
        <begin position="151"/>
        <end position="172"/>
    </location>
</feature>
<dbReference type="EMBL" id="JALLPB020000139">
    <property type="protein sequence ID" value="KAL3816626.1"/>
    <property type="molecule type" value="Genomic_DNA"/>
</dbReference>
<keyword evidence="5 7" id="KW-0472">Membrane</keyword>
<feature type="transmembrane region" description="Helical" evidence="7">
    <location>
        <begin position="217"/>
        <end position="237"/>
    </location>
</feature>
<proteinExistence type="inferred from homology"/>
<evidence type="ECO:0000256" key="4">
    <source>
        <dbReference type="ARBA" id="ARBA00022989"/>
    </source>
</evidence>
<comment type="caution">
    <text evidence="8">The sequence shown here is derived from an EMBL/GenBank/DDBJ whole genome shotgun (WGS) entry which is preliminary data.</text>
</comment>
<sequence>MSDECIIINEHGVDALRDEDGMHALAPLASDSLVASTTAFSVAATAGAATADNSMGGRIIISYKQHMIDVSKLTYPIILSEIFQNTLPVVDLGFVGQLGKNELASAALATVWFNLWNATMIGFMTAIDTLLSQSHGANRLDNYSVWTGNSVMIIIPATAIASGAVALCGPALKLLGQDHKLADAAAQYSYRLIPGLFPYYLFKVQTKYLQNQNRLSPGVWIGLFANFLNALFNWSLIYEVGWGLMGAPWATTLTRLAEFLLMSLYICLNRHTSLRETWPRFAVENMRPSVLKPFWNMAIAGALGFAAEAWSFEVTTILAGLLGTVPLDAHVITLTFSTFVYLSFPFAVSIAASIRIGQLIGDQRPSDARRSAHTSYFLVCIIQLVLISIILPLTKVLGKVFSSDLDVQQLVAQLIPISCAFMMGDSIQSTNSGGPRRRRNNGGGNNESWKIWKRRMGGGYDVVDNAVNDSSVEDRGKGDANSMISSSSSSDDEVRCFGRMDDDAPRKDDVNVMRRDNDIFGGKGRHGGGMLLLPIIRPFLRGSRTGFTDNGDPSLHPSCGMVDDEENDAADYLDVPPSSRDRAAVMKSISMGIVGTTDDTLLIDANREDDGSHRPGAELRPPIWLERIFPARRFRNQYSNCPIMQLHGLIRREDWSLATTLLRSKPDLARTWHPISRLYGGRYDGEALPIHAAAALRPPPSFIEMLATLYPGGLLEKDKAFGRVPLHIACRSVASSSVIRVLCEMDPTCVEERDEYVSFTRL</sequence>
<feature type="transmembrane region" description="Helical" evidence="7">
    <location>
        <begin position="375"/>
        <end position="393"/>
    </location>
</feature>
<feature type="transmembrane region" description="Helical" evidence="7">
    <location>
        <begin position="332"/>
        <end position="354"/>
    </location>
</feature>
<accession>A0ABD3RWS3</accession>
<feature type="region of interest" description="Disordered" evidence="6">
    <location>
        <begin position="428"/>
        <end position="448"/>
    </location>
</feature>
<name>A0ABD3RWS3_9STRA</name>
<evidence type="ECO:0000256" key="1">
    <source>
        <dbReference type="ARBA" id="ARBA00004141"/>
    </source>
</evidence>
<comment type="similarity">
    <text evidence="2">Belongs to the multi antimicrobial extrusion (MATE) (TC 2.A.66.1) family.</text>
</comment>
<reference evidence="8 9" key="1">
    <citation type="submission" date="2024-10" db="EMBL/GenBank/DDBJ databases">
        <title>Updated reference genomes for cyclostephanoid diatoms.</title>
        <authorList>
            <person name="Roberts W.R."/>
            <person name="Alverson A.J."/>
        </authorList>
    </citation>
    <scope>NUCLEOTIDE SEQUENCE [LARGE SCALE GENOMIC DNA]</scope>
    <source>
        <strain evidence="8 9">AJA228-03</strain>
    </source>
</reference>
<evidence type="ECO:0000256" key="2">
    <source>
        <dbReference type="ARBA" id="ARBA00010199"/>
    </source>
</evidence>
<feature type="transmembrane region" description="Helical" evidence="7">
    <location>
        <begin position="106"/>
        <end position="131"/>
    </location>
</feature>
<evidence type="ECO:0000256" key="6">
    <source>
        <dbReference type="SAM" id="MobiDB-lite"/>
    </source>
</evidence>
<keyword evidence="9" id="KW-1185">Reference proteome</keyword>
<evidence type="ECO:0000256" key="5">
    <source>
        <dbReference type="ARBA" id="ARBA00023136"/>
    </source>
</evidence>
<keyword evidence="3 7" id="KW-0812">Transmembrane</keyword>
<feature type="transmembrane region" description="Helical" evidence="7">
    <location>
        <begin position="294"/>
        <end position="312"/>
    </location>
</feature>
<dbReference type="InterPro" id="IPR002528">
    <property type="entry name" value="MATE_fam"/>
</dbReference>
<protein>
    <submittedName>
        <fullName evidence="8">Uncharacterized protein</fullName>
    </submittedName>
</protein>
<dbReference type="Pfam" id="PF01554">
    <property type="entry name" value="MatE"/>
    <property type="match status" value="2"/>
</dbReference>
<organism evidence="8 9">
    <name type="scientific">Cyclostephanos tholiformis</name>
    <dbReference type="NCBI Taxonomy" id="382380"/>
    <lineage>
        <taxon>Eukaryota</taxon>
        <taxon>Sar</taxon>
        <taxon>Stramenopiles</taxon>
        <taxon>Ochrophyta</taxon>
        <taxon>Bacillariophyta</taxon>
        <taxon>Coscinodiscophyceae</taxon>
        <taxon>Thalassiosirophycidae</taxon>
        <taxon>Stephanodiscales</taxon>
        <taxon>Stephanodiscaceae</taxon>
        <taxon>Cyclostephanos</taxon>
    </lineage>
</organism>
<feature type="transmembrane region" description="Helical" evidence="7">
    <location>
        <begin position="249"/>
        <end position="268"/>
    </location>
</feature>
<keyword evidence="4 7" id="KW-1133">Transmembrane helix</keyword>
<evidence type="ECO:0000313" key="8">
    <source>
        <dbReference type="EMBL" id="KAL3816626.1"/>
    </source>
</evidence>
<dbReference type="CDD" id="cd13132">
    <property type="entry name" value="MATE_eukaryotic"/>
    <property type="match status" value="1"/>
</dbReference>
<dbReference type="PANTHER" id="PTHR11206">
    <property type="entry name" value="MULTIDRUG RESISTANCE PROTEIN"/>
    <property type="match status" value="1"/>
</dbReference>
<evidence type="ECO:0000313" key="9">
    <source>
        <dbReference type="Proteomes" id="UP001530377"/>
    </source>
</evidence>
<dbReference type="GO" id="GO:0016020">
    <property type="term" value="C:membrane"/>
    <property type="evidence" value="ECO:0007669"/>
    <property type="project" value="UniProtKB-SubCell"/>
</dbReference>
<dbReference type="NCBIfam" id="TIGR00797">
    <property type="entry name" value="matE"/>
    <property type="match status" value="1"/>
</dbReference>
<dbReference type="InterPro" id="IPR045069">
    <property type="entry name" value="MATE_euk"/>
</dbReference>
<dbReference type="Proteomes" id="UP001530377">
    <property type="component" value="Unassembled WGS sequence"/>
</dbReference>
<evidence type="ECO:0000256" key="3">
    <source>
        <dbReference type="ARBA" id="ARBA00022692"/>
    </source>
</evidence>
<dbReference type="AlphaFoldDB" id="A0ABD3RWS3"/>
<gene>
    <name evidence="8" type="ORF">ACHAXA_004808</name>
</gene>
<evidence type="ECO:0000256" key="7">
    <source>
        <dbReference type="SAM" id="Phobius"/>
    </source>
</evidence>
<feature type="region of interest" description="Disordered" evidence="6">
    <location>
        <begin position="470"/>
        <end position="494"/>
    </location>
</feature>
<comment type="subcellular location">
    <subcellularLocation>
        <location evidence="1">Membrane</location>
        <topology evidence="1">Multi-pass membrane protein</topology>
    </subcellularLocation>
</comment>